<keyword evidence="2" id="KW-1185">Reference proteome</keyword>
<reference evidence="1" key="1">
    <citation type="submission" date="2022-08" db="EMBL/GenBank/DDBJ databases">
        <authorList>
            <person name="Deng Y."/>
            <person name="Han X.-F."/>
            <person name="Zhang Y.-Q."/>
        </authorList>
    </citation>
    <scope>NUCLEOTIDE SEQUENCE</scope>
    <source>
        <strain evidence="1">CPCC 203407</strain>
    </source>
</reference>
<sequence>MNQDSARIPTITPLVHPDVLDYVKHRFGYSEHDLILDSLEPFGSEAA</sequence>
<organism evidence="1 2">
    <name type="scientific">Herbiconiux oxytropis</name>
    <dbReference type="NCBI Taxonomy" id="2970915"/>
    <lineage>
        <taxon>Bacteria</taxon>
        <taxon>Bacillati</taxon>
        <taxon>Actinomycetota</taxon>
        <taxon>Actinomycetes</taxon>
        <taxon>Micrococcales</taxon>
        <taxon>Microbacteriaceae</taxon>
        <taxon>Herbiconiux</taxon>
    </lineage>
</organism>
<dbReference type="AlphaFoldDB" id="A0AA41XIX4"/>
<protein>
    <submittedName>
        <fullName evidence="1">Uncharacterized protein</fullName>
    </submittedName>
</protein>
<proteinExistence type="predicted"/>
<comment type="caution">
    <text evidence="1">The sequence shown here is derived from an EMBL/GenBank/DDBJ whole genome shotgun (WGS) entry which is preliminary data.</text>
</comment>
<dbReference type="EMBL" id="JANLCK010000007">
    <property type="protein sequence ID" value="MCS5726865.1"/>
    <property type="molecule type" value="Genomic_DNA"/>
</dbReference>
<gene>
    <name evidence="1" type="ORF">N1028_13275</name>
</gene>
<dbReference type="Proteomes" id="UP001165587">
    <property type="component" value="Unassembled WGS sequence"/>
</dbReference>
<evidence type="ECO:0000313" key="1">
    <source>
        <dbReference type="EMBL" id="MCS5726865.1"/>
    </source>
</evidence>
<name>A0AA41XIX4_9MICO</name>
<dbReference type="RefSeq" id="WP_259529744.1">
    <property type="nucleotide sequence ID" value="NZ_JANLCK010000007.1"/>
</dbReference>
<accession>A0AA41XIX4</accession>
<evidence type="ECO:0000313" key="2">
    <source>
        <dbReference type="Proteomes" id="UP001165587"/>
    </source>
</evidence>